<evidence type="ECO:0000256" key="1">
    <source>
        <dbReference type="ARBA" id="ARBA00022630"/>
    </source>
</evidence>
<dbReference type="InterPro" id="IPR029039">
    <property type="entry name" value="Flavoprotein-like_sf"/>
</dbReference>
<dbReference type="GO" id="GO:0016491">
    <property type="term" value="F:oxidoreductase activity"/>
    <property type="evidence" value="ECO:0007669"/>
    <property type="project" value="InterPro"/>
</dbReference>
<dbReference type="Gene3D" id="3.40.50.360">
    <property type="match status" value="1"/>
</dbReference>
<name>A0A4D7AUC7_9FIRM</name>
<dbReference type="InterPro" id="IPR051796">
    <property type="entry name" value="ISF_SsuE-like"/>
</dbReference>
<dbReference type="SUPFAM" id="SSF52218">
    <property type="entry name" value="Flavoproteins"/>
    <property type="match status" value="1"/>
</dbReference>
<sequence length="352" mass="37690">MIGISEELTVIRPGGALSPRCAGVLEAALVGRQAEVLSRLEGPLTGRRLLFVVSLDEGGVNRGFYDLLAHLRTHPNCLDRCVGSVLVDAPGDLYTKAAGRDLVLAANLAGCAFVGRPLVEGTGDLRNFTVQARNAGCSLEAAYHLATADLVERVLAFSRPRLERPKLLALHASSRATSNTLALWGLVRTRLEERCDITEICLRNGTLEDCAGCPYTTCLHFGEQGGCFYGGVMVQEVYPAIREADALVLLCPNYNDALSANLTAAINRLTALYRTTSFADKAVFAIVVSGYSGGDIVACQAAGAMNMNKGFWLPANFCLLETANDKGEALALPGIQDRADRFAENMLCQLAY</sequence>
<keyword evidence="2" id="KW-0288">FMN</keyword>
<evidence type="ECO:0000259" key="3">
    <source>
        <dbReference type="Pfam" id="PF03358"/>
    </source>
</evidence>
<keyword evidence="5" id="KW-1185">Reference proteome</keyword>
<accession>A0A4D7AUC7</accession>
<dbReference type="RefSeq" id="WP_136890728.1">
    <property type="nucleotide sequence ID" value="NZ_CP034413.3"/>
</dbReference>
<evidence type="ECO:0000313" key="5">
    <source>
        <dbReference type="Proteomes" id="UP000298642"/>
    </source>
</evidence>
<dbReference type="KEGG" id="obj:EIO64_01595"/>
<dbReference type="InterPro" id="IPR005025">
    <property type="entry name" value="FMN_Rdtase-like_dom"/>
</dbReference>
<reference evidence="5" key="1">
    <citation type="submission" date="2018-12" db="EMBL/GenBank/DDBJ databases">
        <title>Dusodibacter welbiota gen. nov., sp. nov., isolated from human faeces and emended description of the Oscillibacter genus.</title>
        <authorList>
            <person name="Le Roy T."/>
            <person name="Van der Smissen P."/>
            <person name="Delzenne N."/>
            <person name="Muccioli G."/>
            <person name="Collet J.F."/>
            <person name="Cani P.D."/>
        </authorList>
    </citation>
    <scope>NUCLEOTIDE SEQUENCE [LARGE SCALE GENOMIC DNA]</scope>
    <source>
        <strain evidence="5">J115</strain>
    </source>
</reference>
<proteinExistence type="predicted"/>
<keyword evidence="1" id="KW-0285">Flavoprotein</keyword>
<dbReference type="PANTHER" id="PTHR43278:SF1">
    <property type="entry name" value="IRON-SULFUR FLAVOPROTEIN MJ1083"/>
    <property type="match status" value="1"/>
</dbReference>
<dbReference type="PANTHER" id="PTHR43278">
    <property type="entry name" value="NAD(P)H-DEPENDENT FMN-CONTAINING OXIDOREDUCTASE YWQN-RELATED"/>
    <property type="match status" value="1"/>
</dbReference>
<dbReference type="AlphaFoldDB" id="A0A4D7AUC7"/>
<evidence type="ECO:0000313" key="4">
    <source>
        <dbReference type="EMBL" id="QCI58077.1"/>
    </source>
</evidence>
<dbReference type="Proteomes" id="UP000298642">
    <property type="component" value="Chromosome"/>
</dbReference>
<organism evidence="4 5">
    <name type="scientific">Dysosmobacter welbionis</name>
    <dbReference type="NCBI Taxonomy" id="2093857"/>
    <lineage>
        <taxon>Bacteria</taxon>
        <taxon>Bacillati</taxon>
        <taxon>Bacillota</taxon>
        <taxon>Clostridia</taxon>
        <taxon>Eubacteriales</taxon>
        <taxon>Oscillospiraceae</taxon>
        <taxon>Dysosmobacter</taxon>
    </lineage>
</organism>
<dbReference type="Pfam" id="PF03358">
    <property type="entry name" value="FMN_red"/>
    <property type="match status" value="1"/>
</dbReference>
<gene>
    <name evidence="4" type="ORF">EIO64_01595</name>
</gene>
<protein>
    <submittedName>
        <fullName evidence="4">NAD(P)H-dependent oxidoreductase</fullName>
    </submittedName>
</protein>
<evidence type="ECO:0000256" key="2">
    <source>
        <dbReference type="ARBA" id="ARBA00022643"/>
    </source>
</evidence>
<dbReference type="EMBL" id="CP034413">
    <property type="protein sequence ID" value="QCI58077.1"/>
    <property type="molecule type" value="Genomic_DNA"/>
</dbReference>
<feature type="domain" description="NADPH-dependent FMN reductase-like" evidence="3">
    <location>
        <begin position="165"/>
        <end position="322"/>
    </location>
</feature>